<reference evidence="7 8" key="1">
    <citation type="submission" date="2024-05" db="EMBL/GenBank/DDBJ databases">
        <title>De novo assembly of an allotetraploid wild potato.</title>
        <authorList>
            <person name="Hosaka A.J."/>
        </authorList>
    </citation>
    <scope>NUCLEOTIDE SEQUENCE [LARGE SCALE GENOMIC DNA]</scope>
    <source>
        <tissue evidence="7">Young leaves</tissue>
    </source>
</reference>
<dbReference type="PANTHER" id="PTHR45868:SF53">
    <property type="entry name" value="HYDROXYPROLINE-RICH GLYCOPROTEIN FAMILY PROTEIN"/>
    <property type="match status" value="1"/>
</dbReference>
<dbReference type="SUPFAM" id="SSF55008">
    <property type="entry name" value="HMA, heavy metal-associated domain"/>
    <property type="match status" value="1"/>
</dbReference>
<dbReference type="PROSITE" id="PS50846">
    <property type="entry name" value="HMA_2"/>
    <property type="match status" value="1"/>
</dbReference>
<evidence type="ECO:0000256" key="1">
    <source>
        <dbReference type="ARBA" id="ARBA00004170"/>
    </source>
</evidence>
<comment type="caution">
    <text evidence="7">The sequence shown here is derived from an EMBL/GenBank/DDBJ whole genome shotgun (WGS) entry which is preliminary data.</text>
</comment>
<keyword evidence="8" id="KW-1185">Reference proteome</keyword>
<evidence type="ECO:0000256" key="2">
    <source>
        <dbReference type="ARBA" id="ARBA00022481"/>
    </source>
</evidence>
<comment type="similarity">
    <text evidence="5">Belongs to the HIPP family.</text>
</comment>
<dbReference type="Pfam" id="PF00403">
    <property type="entry name" value="HMA"/>
    <property type="match status" value="1"/>
</dbReference>
<dbReference type="AlphaFoldDB" id="A0ABD2UKW2"/>
<dbReference type="InterPro" id="IPR036163">
    <property type="entry name" value="HMA_dom_sf"/>
</dbReference>
<evidence type="ECO:0000313" key="7">
    <source>
        <dbReference type="EMBL" id="KAL3369449.1"/>
    </source>
</evidence>
<dbReference type="InterPro" id="IPR006121">
    <property type="entry name" value="HMA_dom"/>
</dbReference>
<protein>
    <recommendedName>
        <fullName evidence="6">HMA domain-containing protein</fullName>
    </recommendedName>
</protein>
<dbReference type="GO" id="GO:0016020">
    <property type="term" value="C:membrane"/>
    <property type="evidence" value="ECO:0007669"/>
    <property type="project" value="UniProtKB-SubCell"/>
</dbReference>
<keyword evidence="3" id="KW-0479">Metal-binding</keyword>
<organism evidence="7 8">
    <name type="scientific">Solanum stoloniferum</name>
    <dbReference type="NCBI Taxonomy" id="62892"/>
    <lineage>
        <taxon>Eukaryota</taxon>
        <taxon>Viridiplantae</taxon>
        <taxon>Streptophyta</taxon>
        <taxon>Embryophyta</taxon>
        <taxon>Tracheophyta</taxon>
        <taxon>Spermatophyta</taxon>
        <taxon>Magnoliopsida</taxon>
        <taxon>eudicotyledons</taxon>
        <taxon>Gunneridae</taxon>
        <taxon>Pentapetalae</taxon>
        <taxon>asterids</taxon>
        <taxon>lamiids</taxon>
        <taxon>Solanales</taxon>
        <taxon>Solanaceae</taxon>
        <taxon>Solanoideae</taxon>
        <taxon>Solaneae</taxon>
        <taxon>Solanum</taxon>
    </lineage>
</organism>
<keyword evidence="4" id="KW-0449">Lipoprotein</keyword>
<dbReference type="PANTHER" id="PTHR45868">
    <property type="entry name" value="HEAVY METAL-ASSOCIATED ISOPRENYLATED PLANT PROTEIN 33-RELATED"/>
    <property type="match status" value="1"/>
</dbReference>
<proteinExistence type="inferred from homology"/>
<comment type="subcellular location">
    <subcellularLocation>
        <location evidence="1">Membrane</location>
        <topology evidence="1">Peripheral membrane protein</topology>
    </subcellularLocation>
</comment>
<evidence type="ECO:0000259" key="6">
    <source>
        <dbReference type="PROSITE" id="PS50846"/>
    </source>
</evidence>
<dbReference type="Proteomes" id="UP001627284">
    <property type="component" value="Unassembled WGS sequence"/>
</dbReference>
<accession>A0ABD2UKW2</accession>
<dbReference type="CDD" id="cd00371">
    <property type="entry name" value="HMA"/>
    <property type="match status" value="1"/>
</dbReference>
<dbReference type="EMBL" id="JBJKTR010000005">
    <property type="protein sequence ID" value="KAL3369449.1"/>
    <property type="molecule type" value="Genomic_DNA"/>
</dbReference>
<keyword evidence="2" id="KW-0488">Methylation</keyword>
<name>A0ABD2UKW2_9SOLN</name>
<feature type="domain" description="HMA" evidence="6">
    <location>
        <begin position="46"/>
        <end position="109"/>
    </location>
</feature>
<dbReference type="GO" id="GO:0046872">
    <property type="term" value="F:metal ion binding"/>
    <property type="evidence" value="ECO:0007669"/>
    <property type="project" value="UniProtKB-KW"/>
</dbReference>
<dbReference type="GO" id="GO:0009626">
    <property type="term" value="P:plant-type hypersensitive response"/>
    <property type="evidence" value="ECO:0007669"/>
    <property type="project" value="UniProtKB-KW"/>
</dbReference>
<evidence type="ECO:0000256" key="3">
    <source>
        <dbReference type="ARBA" id="ARBA00022723"/>
    </source>
</evidence>
<dbReference type="Gene3D" id="3.30.70.100">
    <property type="match status" value="1"/>
</dbReference>
<sequence>MLCTSSSRQESSANRKEIIFELIQKQEGLYILADREVRTKTMARPFNTFALKLQVHCKYCARELEKELLNIKGVRSVKINQELGKVIISGKVDPGKILTKFQKVGREAELWCEQERPLKDVNALSKVIDPLNDPDIMTQLERFSDDPSVKSVEVTKTIKVIFKGESRNGPSEKIVEINTTTKNVKETHDQVFPHDHCDHSHGGGLCGASSSCCGGHSAISHNLNHGCCQYGNTTSLGPCCAHGRNSCYYHSQYGNNPNSGPCCAHSRNSCYNYYGQYGNTGYGSCYPNSISPSAGTIWTNDNIPSAPPLPDDYYQVPSSLAMPNDYYQGPPPFSTMPDEYYQAAPSLAIPHPYYSFLNENKNGCIIL</sequence>
<gene>
    <name evidence="7" type="ORF">AABB24_010008</name>
</gene>
<keyword evidence="4" id="KW-0636">Prenylation</keyword>
<evidence type="ECO:0000313" key="8">
    <source>
        <dbReference type="Proteomes" id="UP001627284"/>
    </source>
</evidence>
<evidence type="ECO:0000256" key="4">
    <source>
        <dbReference type="ARBA" id="ARBA00023289"/>
    </source>
</evidence>
<evidence type="ECO:0000256" key="5">
    <source>
        <dbReference type="ARBA" id="ARBA00024045"/>
    </source>
</evidence>